<evidence type="ECO:0000313" key="2">
    <source>
        <dbReference type="Proteomes" id="UP001519287"/>
    </source>
</evidence>
<reference evidence="1 2" key="1">
    <citation type="submission" date="2021-03" db="EMBL/GenBank/DDBJ databases">
        <title>Genomic Encyclopedia of Type Strains, Phase IV (KMG-IV): sequencing the most valuable type-strain genomes for metagenomic binning, comparative biology and taxonomic classification.</title>
        <authorList>
            <person name="Goeker M."/>
        </authorList>
    </citation>
    <scope>NUCLEOTIDE SEQUENCE [LARGE SCALE GENOMIC DNA]</scope>
    <source>
        <strain evidence="1 2">DSM 26048</strain>
    </source>
</reference>
<name>A0ABS4J2F1_9BACL</name>
<sequence>MNNVVDFSYSFGTPHRITVAMPDSSSKTLLDLEKGGCKMSWTYDDLTRMPLGALMLPTTSKHVWFRPTVDGIPFADSRWTRSEGHLPVLVNTYFNSSSSVSMKLEIVGGEEAAIVRIDITNADDQERQFQLLCGDTPWSSAYNPNWVNPNDEADVLLAGWLDRADRILVVGIGAEAYTSNPTSFTMSWDVKPGESRTAWIIRPYQAYAADSEKLRIKDWEHDFEQAKQHWRTLLAKAARIHIPDEAVEQCFLACLADIFIMREPVAQGYIAPTPGTEGYRAPNSIEPLLGCIALDQFGMHQEAEAAFRMAVEQQEDNGDWTDPKGWTHLMWAGSGFKAWTVMEHYRLTGNIEFLQEIYPRLTASTRWQEKMRASTRIDAGGKRTSTYGLMPRGMGDCGLMNDEDYYGVFYPHNFWSLFADRLTMEAAQILGKDADEKEFRRIYETAREDLVASLQLGAIQEEDYRWISGVANKTCGSRWGALNAVYPCGVLSAEDELMRGTIRYIESRMSPGGMPLNTGWLKEGMWVAATLDNVAQFHLAEGNGDASIDYLYSTLNHGTPLITWCEERGQEAGTTNCTGDRQHLWTPAAVVRLLRDSYLMEEGTTLHLARGLERSWLISGKKVGITGAPTHFGRVSYEIEYDMELSKLVGKINFPEDCKMEEAILHIRLPLNYEVISINSVSGSVEPSLISGGKLNWKAPRGEVTFEAIIAAAAS</sequence>
<comment type="caution">
    <text evidence="1">The sequence shown here is derived from an EMBL/GenBank/DDBJ whole genome shotgun (WGS) entry which is preliminary data.</text>
</comment>
<organism evidence="1 2">
    <name type="scientific">Paenibacillus eucommiae</name>
    <dbReference type="NCBI Taxonomy" id="1355755"/>
    <lineage>
        <taxon>Bacteria</taxon>
        <taxon>Bacillati</taxon>
        <taxon>Bacillota</taxon>
        <taxon>Bacilli</taxon>
        <taxon>Bacillales</taxon>
        <taxon>Paenibacillaceae</taxon>
        <taxon>Paenibacillus</taxon>
    </lineage>
</organism>
<gene>
    <name evidence="1" type="ORF">J2Z66_005636</name>
</gene>
<dbReference type="Gene3D" id="1.50.10.10">
    <property type="match status" value="1"/>
</dbReference>
<dbReference type="RefSeq" id="WP_209975874.1">
    <property type="nucleotide sequence ID" value="NZ_JAGGLB010000022.1"/>
</dbReference>
<dbReference type="SUPFAM" id="SSF48208">
    <property type="entry name" value="Six-hairpin glycosidases"/>
    <property type="match status" value="1"/>
</dbReference>
<dbReference type="Proteomes" id="UP001519287">
    <property type="component" value="Unassembled WGS sequence"/>
</dbReference>
<protein>
    <recommendedName>
        <fullName evidence="3">Alpha-L-rhamnosidase six-hairpin glycosidase domain-containing protein</fullName>
    </recommendedName>
</protein>
<dbReference type="InterPro" id="IPR008928">
    <property type="entry name" value="6-hairpin_glycosidase_sf"/>
</dbReference>
<evidence type="ECO:0008006" key="3">
    <source>
        <dbReference type="Google" id="ProtNLM"/>
    </source>
</evidence>
<dbReference type="EMBL" id="JAGGLB010000022">
    <property type="protein sequence ID" value="MBP1994010.1"/>
    <property type="molecule type" value="Genomic_DNA"/>
</dbReference>
<dbReference type="InterPro" id="IPR012341">
    <property type="entry name" value="6hp_glycosidase-like_sf"/>
</dbReference>
<keyword evidence="2" id="KW-1185">Reference proteome</keyword>
<accession>A0ABS4J2F1</accession>
<proteinExistence type="predicted"/>
<evidence type="ECO:0000313" key="1">
    <source>
        <dbReference type="EMBL" id="MBP1994010.1"/>
    </source>
</evidence>